<keyword evidence="3 4" id="KW-0786">Thiamine pyrophosphate</keyword>
<evidence type="ECO:0000256" key="1">
    <source>
        <dbReference type="ARBA" id="ARBA00001964"/>
    </source>
</evidence>
<dbReference type="Pfam" id="PF00205">
    <property type="entry name" value="TPP_enzyme_M"/>
    <property type="match status" value="1"/>
</dbReference>
<feature type="domain" description="Thiamine pyrophosphate enzyme central" evidence="5">
    <location>
        <begin position="202"/>
        <end position="331"/>
    </location>
</feature>
<comment type="caution">
    <text evidence="8">The sequence shown here is derived from an EMBL/GenBank/DDBJ whole genome shotgun (WGS) entry which is preliminary data.</text>
</comment>
<evidence type="ECO:0000313" key="9">
    <source>
        <dbReference type="Proteomes" id="UP000824151"/>
    </source>
</evidence>
<accession>A0A9D1S0W9</accession>
<feature type="domain" description="Thiamine pyrophosphate enzyme N-terminal TPP-binding" evidence="7">
    <location>
        <begin position="10"/>
        <end position="120"/>
    </location>
</feature>
<evidence type="ECO:0000256" key="4">
    <source>
        <dbReference type="RuleBase" id="RU362132"/>
    </source>
</evidence>
<dbReference type="InterPro" id="IPR012001">
    <property type="entry name" value="Thiamin_PyroP_enz_TPP-bd_dom"/>
</dbReference>
<dbReference type="InterPro" id="IPR045229">
    <property type="entry name" value="TPP_enz"/>
</dbReference>
<dbReference type="SUPFAM" id="SSF52467">
    <property type="entry name" value="DHS-like NAD/FAD-binding domain"/>
    <property type="match status" value="1"/>
</dbReference>
<dbReference type="InterPro" id="IPR029061">
    <property type="entry name" value="THDP-binding"/>
</dbReference>
<evidence type="ECO:0000259" key="5">
    <source>
        <dbReference type="Pfam" id="PF00205"/>
    </source>
</evidence>
<organism evidence="8 9">
    <name type="scientific">Candidatus Nesterenkonia stercoripullorum</name>
    <dbReference type="NCBI Taxonomy" id="2838701"/>
    <lineage>
        <taxon>Bacteria</taxon>
        <taxon>Bacillati</taxon>
        <taxon>Actinomycetota</taxon>
        <taxon>Actinomycetes</taxon>
        <taxon>Micrococcales</taxon>
        <taxon>Micrococcaceae</taxon>
        <taxon>Nesterenkonia</taxon>
    </lineage>
</organism>
<dbReference type="Pfam" id="PF02775">
    <property type="entry name" value="TPP_enzyme_C"/>
    <property type="match status" value="1"/>
</dbReference>
<name>A0A9D1S0W9_9MICC</name>
<evidence type="ECO:0000256" key="2">
    <source>
        <dbReference type="ARBA" id="ARBA00007812"/>
    </source>
</evidence>
<dbReference type="Gene3D" id="3.40.50.970">
    <property type="match status" value="2"/>
</dbReference>
<reference evidence="8" key="1">
    <citation type="journal article" date="2021" name="PeerJ">
        <title>Extensive microbial diversity within the chicken gut microbiome revealed by metagenomics and culture.</title>
        <authorList>
            <person name="Gilroy R."/>
            <person name="Ravi A."/>
            <person name="Getino M."/>
            <person name="Pursley I."/>
            <person name="Horton D.L."/>
            <person name="Alikhan N.F."/>
            <person name="Baker D."/>
            <person name="Gharbi K."/>
            <person name="Hall N."/>
            <person name="Watson M."/>
            <person name="Adriaenssens E.M."/>
            <person name="Foster-Nyarko E."/>
            <person name="Jarju S."/>
            <person name="Secka A."/>
            <person name="Antonio M."/>
            <person name="Oren A."/>
            <person name="Chaudhuri R.R."/>
            <person name="La Ragione R."/>
            <person name="Hildebrand F."/>
            <person name="Pallen M.J."/>
        </authorList>
    </citation>
    <scope>NUCLEOTIDE SEQUENCE</scope>
    <source>
        <strain evidence="8">ChiHejej3B27-3195</strain>
    </source>
</reference>
<dbReference type="CDD" id="cd07035">
    <property type="entry name" value="TPP_PYR_POX_like"/>
    <property type="match status" value="1"/>
</dbReference>
<dbReference type="PANTHER" id="PTHR18968:SF13">
    <property type="entry name" value="ACETOLACTATE SYNTHASE CATALYTIC SUBUNIT, MITOCHONDRIAL"/>
    <property type="match status" value="1"/>
</dbReference>
<comment type="similarity">
    <text evidence="2 4">Belongs to the TPP enzyme family.</text>
</comment>
<gene>
    <name evidence="8" type="ORF">H9871_05515</name>
</gene>
<dbReference type="Gene3D" id="3.40.50.1220">
    <property type="entry name" value="TPP-binding domain"/>
    <property type="match status" value="1"/>
</dbReference>
<evidence type="ECO:0000259" key="6">
    <source>
        <dbReference type="Pfam" id="PF02775"/>
    </source>
</evidence>
<dbReference type="GO" id="GO:0009099">
    <property type="term" value="P:L-valine biosynthetic process"/>
    <property type="evidence" value="ECO:0007669"/>
    <property type="project" value="TreeGrafter"/>
</dbReference>
<dbReference type="GO" id="GO:0030976">
    <property type="term" value="F:thiamine pyrophosphate binding"/>
    <property type="evidence" value="ECO:0007669"/>
    <property type="project" value="InterPro"/>
</dbReference>
<dbReference type="InterPro" id="IPR011766">
    <property type="entry name" value="TPP_enzyme_TPP-bd"/>
</dbReference>
<dbReference type="Pfam" id="PF02776">
    <property type="entry name" value="TPP_enzyme_N"/>
    <property type="match status" value="1"/>
</dbReference>
<dbReference type="InterPro" id="IPR029035">
    <property type="entry name" value="DHS-like_NAD/FAD-binding_dom"/>
</dbReference>
<dbReference type="GO" id="GO:0009097">
    <property type="term" value="P:isoleucine biosynthetic process"/>
    <property type="evidence" value="ECO:0007669"/>
    <property type="project" value="TreeGrafter"/>
</dbReference>
<evidence type="ECO:0000256" key="3">
    <source>
        <dbReference type="ARBA" id="ARBA00023052"/>
    </source>
</evidence>
<dbReference type="EMBL" id="DXGD01000200">
    <property type="protein sequence ID" value="HIW99583.1"/>
    <property type="molecule type" value="Genomic_DNA"/>
</dbReference>
<dbReference type="PANTHER" id="PTHR18968">
    <property type="entry name" value="THIAMINE PYROPHOSPHATE ENZYMES"/>
    <property type="match status" value="1"/>
</dbReference>
<proteinExistence type="inferred from homology"/>
<evidence type="ECO:0000259" key="7">
    <source>
        <dbReference type="Pfam" id="PF02776"/>
    </source>
</evidence>
<dbReference type="CDD" id="cd00568">
    <property type="entry name" value="TPP_enzymes"/>
    <property type="match status" value="1"/>
</dbReference>
<protein>
    <submittedName>
        <fullName evidence="8">Thiamine pyrophosphate-binding protein</fullName>
    </submittedName>
</protein>
<dbReference type="GO" id="GO:0005948">
    <property type="term" value="C:acetolactate synthase complex"/>
    <property type="evidence" value="ECO:0007669"/>
    <property type="project" value="TreeGrafter"/>
</dbReference>
<dbReference type="InterPro" id="IPR012000">
    <property type="entry name" value="Thiamin_PyroP_enz_cen_dom"/>
</dbReference>
<evidence type="ECO:0000313" key="8">
    <source>
        <dbReference type="EMBL" id="HIW99583.1"/>
    </source>
</evidence>
<comment type="cofactor">
    <cofactor evidence="1">
        <name>thiamine diphosphate</name>
        <dbReference type="ChEBI" id="CHEBI:58937"/>
    </cofactor>
</comment>
<dbReference type="GO" id="GO:0050660">
    <property type="term" value="F:flavin adenine dinucleotide binding"/>
    <property type="evidence" value="ECO:0007669"/>
    <property type="project" value="TreeGrafter"/>
</dbReference>
<dbReference type="SUPFAM" id="SSF52518">
    <property type="entry name" value="Thiamin diphosphate-binding fold (THDP-binding)"/>
    <property type="match status" value="2"/>
</dbReference>
<dbReference type="PROSITE" id="PS00187">
    <property type="entry name" value="TPP_ENZYMES"/>
    <property type="match status" value="1"/>
</dbReference>
<sequence length="546" mass="57086">MTSPTGRPENVGHAILATLRNYGVDTVFGIPGTHNLEFYRSLPELGIRYVTTRHEQGAGFGADGWSLQRGLPGVVITTSGPGLLNVLSSAATAFAESRPMIVLTPGPPIGQEFSDTGVLHETKDTRAAAEAVTAWARRVGSGAEAVQAVHEAFGLFRSGRARPVVIEVPLDVLESAHGCEPEALSARTAPAPATADEVEVHTMTRLLDEANAPVILYGAGSLGAGQELLTRFAENLDAPVITTINGRAAVSERHPLSVAGTLRLKAAHDLVNAADVLLVVGSKIGEAETWPGPLAPKGRVIRIDIVESQLQKNMAPELGVVGDAAVVMDQLIEALSPSDRLEGDAGVARAAAARSAIEAESRAWSPDSVAISDAVAQVLPDDVILGADSSQVCYYGTANHVPLTVPNSYLYMATYATLGYGLPASIGAKIAQPDRPVVCVAGDGALMFSIQELVTAVEQELDLVVVCVDNGGYREIEENEADVGMEPMGVRLRQPRWAALAEGFGATGHSIAAPGDLATTLTSAIQAGGVHLIHARLELFGQEKNV</sequence>
<dbReference type="InterPro" id="IPR000399">
    <property type="entry name" value="TPP-bd_CS"/>
</dbReference>
<dbReference type="GO" id="GO:0000287">
    <property type="term" value="F:magnesium ion binding"/>
    <property type="evidence" value="ECO:0007669"/>
    <property type="project" value="InterPro"/>
</dbReference>
<reference evidence="8" key="2">
    <citation type="submission" date="2021-04" db="EMBL/GenBank/DDBJ databases">
        <authorList>
            <person name="Gilroy R."/>
        </authorList>
    </citation>
    <scope>NUCLEOTIDE SEQUENCE</scope>
    <source>
        <strain evidence="8">ChiHejej3B27-3195</strain>
    </source>
</reference>
<dbReference type="Proteomes" id="UP000824151">
    <property type="component" value="Unassembled WGS sequence"/>
</dbReference>
<dbReference type="AlphaFoldDB" id="A0A9D1S0W9"/>
<feature type="domain" description="Thiamine pyrophosphate enzyme TPP-binding" evidence="6">
    <location>
        <begin position="397"/>
        <end position="534"/>
    </location>
</feature>
<dbReference type="GO" id="GO:0003984">
    <property type="term" value="F:acetolactate synthase activity"/>
    <property type="evidence" value="ECO:0007669"/>
    <property type="project" value="TreeGrafter"/>
</dbReference>